<proteinExistence type="predicted"/>
<keyword evidence="2" id="KW-1185">Reference proteome</keyword>
<dbReference type="EMBL" id="JACSIT010000091">
    <property type="protein sequence ID" value="MBC6994154.1"/>
    <property type="molecule type" value="Genomic_DNA"/>
</dbReference>
<sequence>MKEGTPRILHHNLDYQPVHLSYRLAGSLPVAVLDKIKSDYEQRKAQLTIRSNEHRAQPPSKDYAREIFALHARFELEIDEALHSIKSGPFHLADPSLAKEIIDS</sequence>
<accession>A0A923PIX9</accession>
<dbReference type="Proteomes" id="UP000650081">
    <property type="component" value="Unassembled WGS sequence"/>
</dbReference>
<evidence type="ECO:0000313" key="2">
    <source>
        <dbReference type="Proteomes" id="UP000650081"/>
    </source>
</evidence>
<protein>
    <submittedName>
        <fullName evidence="1">Uncharacterized protein</fullName>
    </submittedName>
</protein>
<organism evidence="1 2">
    <name type="scientific">Neolewinella lacunae</name>
    <dbReference type="NCBI Taxonomy" id="1517758"/>
    <lineage>
        <taxon>Bacteria</taxon>
        <taxon>Pseudomonadati</taxon>
        <taxon>Bacteroidota</taxon>
        <taxon>Saprospiria</taxon>
        <taxon>Saprospirales</taxon>
        <taxon>Lewinellaceae</taxon>
        <taxon>Neolewinella</taxon>
    </lineage>
</organism>
<name>A0A923PIX9_9BACT</name>
<gene>
    <name evidence="1" type="ORF">H9S92_08275</name>
</gene>
<evidence type="ECO:0000313" key="1">
    <source>
        <dbReference type="EMBL" id="MBC6994154.1"/>
    </source>
</evidence>
<comment type="caution">
    <text evidence="1">The sequence shown here is derived from an EMBL/GenBank/DDBJ whole genome shotgun (WGS) entry which is preliminary data.</text>
</comment>
<dbReference type="AlphaFoldDB" id="A0A923PIX9"/>
<reference evidence="1" key="1">
    <citation type="submission" date="2020-08" db="EMBL/GenBank/DDBJ databases">
        <title>Lewinella bacteria from marine environments.</title>
        <authorList>
            <person name="Zhong Y."/>
        </authorList>
    </citation>
    <scope>NUCLEOTIDE SEQUENCE</scope>
    <source>
        <strain evidence="1">KCTC 42187</strain>
    </source>
</reference>
<dbReference type="RefSeq" id="WP_187466240.1">
    <property type="nucleotide sequence ID" value="NZ_JACSIT010000091.1"/>
</dbReference>